<sequence length="1123" mass="122829">MNIAAVYVQRKRDGYTVARWEQTWLAPSESKHLAWRVANYFDPRNVHEPATSRLETLMAEQGFAEYGLEHLGAVGANISAWSSGGYYQLSNRRLAGSYPTYWLDPFELAVSENLGLTGVDAETGKPVVSALRVCVLWERADGLSDTLAAYDLLHRVSALVRRYDRLFQSDVLTGTDASDLSESDEELTASELGQRCRLNLLLQYCMQGVDMADVEKWVQNAPLCREYDGKAMNAWRSLWERKEQLRERALATGILSAAELIAIESAKATEALNSSQTPAVASKPSEATQKKKHSRGKRHKRDKGSKHAKEASPAATSSPKEQTDPLQTIIFTRTAYTDATFMQKTRQAIAETLFGTSHVPENEWMEDFAYAKALDVPPVEATIDDWLAMLDAKAAEERATAEAAAAIKRVNLWLVDDEFLDQNPGLAAELFERAPYFDGERLLQRAYDESFSERAYAYFQNVFYLLERGHFKDALAILQDNIMAGMVRQRVLRTNRVPRAPAPDSAKTETEAANTSAQQRSQFETAAGHSAPREDVLTSAAGASTAERMDAPRQDAEQAIHFATIPRGGQTQPLIEEVDDAPESAPKREALTASESMQLTSTAIIEVLPDEQTDAGSAPERQTTAQALPDVAGAASSESHARTTGTATEKPHSEPDSNTWEQSGTETGVKAGSASEQEFGSDDQSGRQAEAPKPRARLETTEEAVHPQVSGLGEESQDSLLSAGEHRVAHELVKNVIDAALGDAVDNVYSENATLSAVPMRSGLNEAPTAASATVDTALGCRRSRSTPDGVQAASDEGSITETTPREGDTVIVLALESQTERISLTRDESSALDNAATAGAVSILGDRESLQEQQLERMPLQTMTTTAYQTGAVDGNAANGALAIADSSAQQRTGSESSLPPESEGPDPSPDHKRLYLLGCWYKLALHILERITSLDRIATEQRTRSRQGANVRMSPEDERAQAHLSNLLAYLPLLPRHRQAAVNVSIEKNMQLGNYGYARGWIDWAYDRFPFANSEATRARYDRILDECEDAAWQNEYVVPELDRLMEYYGRGALKLREYLLLAQEEVSGLWNLPSEQHSSGSESSSSSSGTESANESSIEDASSVEEDLEGIVLSDTSSDA</sequence>
<dbReference type="RefSeq" id="XP_005536528.1">
    <property type="nucleotide sequence ID" value="XM_005536471.1"/>
</dbReference>
<proteinExistence type="predicted"/>
<feature type="compositionally biased region" description="Low complexity" evidence="1">
    <location>
        <begin position="1077"/>
        <end position="1099"/>
    </location>
</feature>
<dbReference type="Proteomes" id="UP000007014">
    <property type="component" value="Chromosome 11"/>
</dbReference>
<feature type="region of interest" description="Disordered" evidence="1">
    <location>
        <begin position="1075"/>
        <end position="1123"/>
    </location>
</feature>
<feature type="compositionally biased region" description="Basic residues" evidence="1">
    <location>
        <begin position="290"/>
        <end position="304"/>
    </location>
</feature>
<feature type="compositionally biased region" description="Polar residues" evidence="1">
    <location>
        <begin position="674"/>
        <end position="687"/>
    </location>
</feature>
<protein>
    <submittedName>
        <fullName evidence="2">Uncharacterized protein</fullName>
    </submittedName>
</protein>
<dbReference type="HOGENOM" id="CLU_280109_0_0_1"/>
<reference evidence="2 3" key="2">
    <citation type="journal article" date="2007" name="BMC Biol.">
        <title>A 100%-complete sequence reveals unusually simple genomic features in the hot-spring red alga Cyanidioschyzon merolae.</title>
        <authorList>
            <person name="Nozaki H."/>
            <person name="Takano H."/>
            <person name="Misumi O."/>
            <person name="Terasawa K."/>
            <person name="Matsuzaki M."/>
            <person name="Maruyama S."/>
            <person name="Nishida K."/>
            <person name="Yagisawa F."/>
            <person name="Yoshida Y."/>
            <person name="Fujiwara T."/>
            <person name="Takio S."/>
            <person name="Tamura K."/>
            <person name="Chung S.J."/>
            <person name="Nakamura S."/>
            <person name="Kuroiwa H."/>
            <person name="Tanaka K."/>
            <person name="Sato N."/>
            <person name="Kuroiwa T."/>
        </authorList>
    </citation>
    <scope>NUCLEOTIDE SEQUENCE [LARGE SCALE GENOMIC DNA]</scope>
    <source>
        <strain evidence="2 3">10D</strain>
    </source>
</reference>
<evidence type="ECO:0000313" key="2">
    <source>
        <dbReference type="EMBL" id="BAM80492.1"/>
    </source>
</evidence>
<dbReference type="Gramene" id="CMK109CT">
    <property type="protein sequence ID" value="CMK109CT"/>
    <property type="gene ID" value="CMK109C"/>
</dbReference>
<dbReference type="GeneID" id="16994303"/>
<accession>M1VCW1</accession>
<evidence type="ECO:0000313" key="3">
    <source>
        <dbReference type="Proteomes" id="UP000007014"/>
    </source>
</evidence>
<reference evidence="2 3" key="1">
    <citation type="journal article" date="2004" name="Nature">
        <title>Genome sequence of the ultrasmall unicellular red alga Cyanidioschyzon merolae 10D.</title>
        <authorList>
            <person name="Matsuzaki M."/>
            <person name="Misumi O."/>
            <person name="Shin-i T."/>
            <person name="Maruyama S."/>
            <person name="Takahara M."/>
            <person name="Miyagishima S."/>
            <person name="Mori T."/>
            <person name="Nishida K."/>
            <person name="Yagisawa F."/>
            <person name="Nishida K."/>
            <person name="Yoshida Y."/>
            <person name="Nishimura Y."/>
            <person name="Nakao S."/>
            <person name="Kobayashi T."/>
            <person name="Momoyama Y."/>
            <person name="Higashiyama T."/>
            <person name="Minoda A."/>
            <person name="Sano M."/>
            <person name="Nomoto H."/>
            <person name="Oishi K."/>
            <person name="Hayashi H."/>
            <person name="Ohta F."/>
            <person name="Nishizaka S."/>
            <person name="Haga S."/>
            <person name="Miura S."/>
            <person name="Morishita T."/>
            <person name="Kabeya Y."/>
            <person name="Terasawa K."/>
            <person name="Suzuki Y."/>
            <person name="Ishii Y."/>
            <person name="Asakawa S."/>
            <person name="Takano H."/>
            <person name="Ohta N."/>
            <person name="Kuroiwa H."/>
            <person name="Tanaka K."/>
            <person name="Shimizu N."/>
            <person name="Sugano S."/>
            <person name="Sato N."/>
            <person name="Nozaki H."/>
            <person name="Ogasawara N."/>
            <person name="Kohara Y."/>
            <person name="Kuroiwa T."/>
        </authorList>
    </citation>
    <scope>NUCLEOTIDE SEQUENCE [LARGE SCALE GENOMIC DNA]</scope>
    <source>
        <strain evidence="2 3">10D</strain>
    </source>
</reference>
<name>M1VCW1_CYAM1</name>
<feature type="compositionally biased region" description="Polar residues" evidence="1">
    <location>
        <begin position="636"/>
        <end position="647"/>
    </location>
</feature>
<dbReference type="KEGG" id="cme:CYME_CMK109C"/>
<gene>
    <name evidence="2" type="ORF">CYME_CMK109C</name>
</gene>
<feature type="compositionally biased region" description="Basic and acidic residues" evidence="1">
    <location>
        <begin position="690"/>
        <end position="705"/>
    </location>
</feature>
<feature type="region of interest" description="Disordered" evidence="1">
    <location>
        <begin position="628"/>
        <end position="720"/>
    </location>
</feature>
<dbReference type="EMBL" id="AP006493">
    <property type="protein sequence ID" value="BAM80492.1"/>
    <property type="molecule type" value="Genomic_DNA"/>
</dbReference>
<feature type="region of interest" description="Disordered" evidence="1">
    <location>
        <begin position="781"/>
        <end position="803"/>
    </location>
</feature>
<feature type="region of interest" description="Disordered" evidence="1">
    <location>
        <begin position="495"/>
        <end position="535"/>
    </location>
</feature>
<keyword evidence="3" id="KW-1185">Reference proteome</keyword>
<feature type="region of interest" description="Disordered" evidence="1">
    <location>
        <begin position="888"/>
        <end position="911"/>
    </location>
</feature>
<dbReference type="AlphaFoldDB" id="M1VCW1"/>
<feature type="compositionally biased region" description="Polar residues" evidence="1">
    <location>
        <begin position="314"/>
        <end position="326"/>
    </location>
</feature>
<feature type="compositionally biased region" description="Polar residues" evidence="1">
    <location>
        <begin position="511"/>
        <end position="524"/>
    </location>
</feature>
<feature type="region of interest" description="Disordered" evidence="1">
    <location>
        <begin position="271"/>
        <end position="326"/>
    </location>
</feature>
<organism evidence="2 3">
    <name type="scientific">Cyanidioschyzon merolae (strain NIES-3377 / 10D)</name>
    <name type="common">Unicellular red alga</name>
    <dbReference type="NCBI Taxonomy" id="280699"/>
    <lineage>
        <taxon>Eukaryota</taxon>
        <taxon>Rhodophyta</taxon>
        <taxon>Bangiophyceae</taxon>
        <taxon>Cyanidiales</taxon>
        <taxon>Cyanidiaceae</taxon>
        <taxon>Cyanidioschyzon</taxon>
    </lineage>
</organism>
<evidence type="ECO:0000256" key="1">
    <source>
        <dbReference type="SAM" id="MobiDB-lite"/>
    </source>
</evidence>
<feature type="compositionally biased region" description="Polar residues" evidence="1">
    <location>
        <begin position="656"/>
        <end position="666"/>
    </location>
</feature>
<dbReference type="OrthoDB" id="10493586at2759"/>